<gene>
    <name evidence="1" type="ORF">BRAN1462_LOCUS51073</name>
</gene>
<protein>
    <submittedName>
        <fullName evidence="1">Uncharacterized protein</fullName>
    </submittedName>
</protein>
<dbReference type="EMBL" id="HBGW01080428">
    <property type="protein sequence ID" value="CAD9633081.1"/>
    <property type="molecule type" value="Transcribed_RNA"/>
</dbReference>
<accession>A0A6U9ID88</accession>
<evidence type="ECO:0000313" key="1">
    <source>
        <dbReference type="EMBL" id="CAD9633081.1"/>
    </source>
</evidence>
<sequence length="226" mass="23523">MFMNGKGKGKGKGKWIWIPPGCNFQPRGTCSVHQKKRSTDCLIDDGAGGQRCIPAAECQVGSGQPREANGETTEKAMCSAHNKMRSVDCLEEVAEGGFKCKGESVCKQPGAAGGGWAAWGPWGIGGWGGGMRPSGPDLPRQRVSEAPVCGAVVSWKGQYGWVKPDQPIEHASAGKNNGLLYVSVKDLSGITELAEGAAVAFQVYADARGLGAEECCLPGSAAQIVA</sequence>
<proteinExistence type="predicted"/>
<reference evidence="1" key="1">
    <citation type="submission" date="2021-01" db="EMBL/GenBank/DDBJ databases">
        <authorList>
            <person name="Corre E."/>
            <person name="Pelletier E."/>
            <person name="Niang G."/>
            <person name="Scheremetjew M."/>
            <person name="Finn R."/>
            <person name="Kale V."/>
            <person name="Holt S."/>
            <person name="Cochrane G."/>
            <person name="Meng A."/>
            <person name="Brown T."/>
            <person name="Cohen L."/>
        </authorList>
    </citation>
    <scope>NUCLEOTIDE SEQUENCE</scope>
    <source>
        <strain evidence="1">RCC3387</strain>
    </source>
</reference>
<dbReference type="AlphaFoldDB" id="A0A6U9ID88"/>
<name>A0A6U9ID88_9DINO</name>
<organism evidence="1">
    <name type="scientific">Zooxanthella nutricula</name>
    <dbReference type="NCBI Taxonomy" id="1333877"/>
    <lineage>
        <taxon>Eukaryota</taxon>
        <taxon>Sar</taxon>
        <taxon>Alveolata</taxon>
        <taxon>Dinophyceae</taxon>
        <taxon>Peridiniales</taxon>
        <taxon>Peridiniales incertae sedis</taxon>
        <taxon>Zooxanthella</taxon>
    </lineage>
</organism>